<dbReference type="AlphaFoldDB" id="A0AAP2E390"/>
<evidence type="ECO:0000259" key="2">
    <source>
        <dbReference type="Pfam" id="PF06580"/>
    </source>
</evidence>
<keyword evidence="4" id="KW-1185">Reference proteome</keyword>
<sequence>MTFVLYMLLLAANAAGQGAGDVPATNDSYVKSIALFALLPIVIVFSFLVFIIYRKKREAHFRQIEAELNLKVAQEAIRAVKAQISPHFIFNCMNSIHHYMNRNDVKKAGDYLIKFSQLIRIVLENASQNTITIKEEVRSLELYIQLEQMRLNHDFTYDIQVTAGIPGDAEIPNFMIQPFVENAIWHGLTKLAEGKLLIALTPHHSRIDCMIESTGSGVKPGLDNPGLETLVSKRSMGLSLMQERVDLINKTNAEKAHFTLDDNSVPGTYQYRVHLSLALYTDA</sequence>
<keyword evidence="1" id="KW-1133">Transmembrane helix</keyword>
<feature type="non-terminal residue" evidence="3">
    <location>
        <position position="283"/>
    </location>
</feature>
<dbReference type="Proteomes" id="UP001319080">
    <property type="component" value="Unassembled WGS sequence"/>
</dbReference>
<dbReference type="PANTHER" id="PTHR34220:SF7">
    <property type="entry name" value="SENSOR HISTIDINE KINASE YPDA"/>
    <property type="match status" value="1"/>
</dbReference>
<dbReference type="InterPro" id="IPR036890">
    <property type="entry name" value="HATPase_C_sf"/>
</dbReference>
<evidence type="ECO:0000256" key="1">
    <source>
        <dbReference type="SAM" id="Phobius"/>
    </source>
</evidence>
<evidence type="ECO:0000313" key="3">
    <source>
        <dbReference type="EMBL" id="MBT1710749.1"/>
    </source>
</evidence>
<feature type="domain" description="Signal transduction histidine kinase internal region" evidence="2">
    <location>
        <begin position="77"/>
        <end position="154"/>
    </location>
</feature>
<dbReference type="EMBL" id="JAHESE010000025">
    <property type="protein sequence ID" value="MBT1710749.1"/>
    <property type="molecule type" value="Genomic_DNA"/>
</dbReference>
<dbReference type="SUPFAM" id="SSF55874">
    <property type="entry name" value="ATPase domain of HSP90 chaperone/DNA topoisomerase II/histidine kinase"/>
    <property type="match status" value="1"/>
</dbReference>
<dbReference type="Gene3D" id="3.30.565.10">
    <property type="entry name" value="Histidine kinase-like ATPase, C-terminal domain"/>
    <property type="match status" value="1"/>
</dbReference>
<name>A0AAP2E390_9BACT</name>
<evidence type="ECO:0000313" key="4">
    <source>
        <dbReference type="Proteomes" id="UP001319080"/>
    </source>
</evidence>
<organism evidence="3 4">
    <name type="scientific">Dawidia cretensis</name>
    <dbReference type="NCBI Taxonomy" id="2782350"/>
    <lineage>
        <taxon>Bacteria</taxon>
        <taxon>Pseudomonadati</taxon>
        <taxon>Bacteroidota</taxon>
        <taxon>Cytophagia</taxon>
        <taxon>Cytophagales</taxon>
        <taxon>Chryseotaleaceae</taxon>
        <taxon>Dawidia</taxon>
    </lineage>
</organism>
<keyword evidence="3" id="KW-0418">Kinase</keyword>
<dbReference type="InterPro" id="IPR010559">
    <property type="entry name" value="Sig_transdc_His_kin_internal"/>
</dbReference>
<keyword evidence="3" id="KW-0808">Transferase</keyword>
<dbReference type="InterPro" id="IPR050640">
    <property type="entry name" value="Bact_2-comp_sensor_kinase"/>
</dbReference>
<keyword evidence="1" id="KW-0472">Membrane</keyword>
<reference evidence="3 4" key="1">
    <citation type="submission" date="2021-05" db="EMBL/GenBank/DDBJ databases">
        <title>A Polyphasic approach of four new species of the genus Ohtaekwangia: Ohtaekwangia histidinii sp. nov., Ohtaekwangia cretensis sp. nov., Ohtaekwangia indiensis sp. nov., Ohtaekwangia reichenbachii sp. nov. from diverse environment.</title>
        <authorList>
            <person name="Octaviana S."/>
        </authorList>
    </citation>
    <scope>NUCLEOTIDE SEQUENCE [LARGE SCALE GENOMIC DNA]</scope>
    <source>
        <strain evidence="3 4">PWU5</strain>
    </source>
</reference>
<dbReference type="PANTHER" id="PTHR34220">
    <property type="entry name" value="SENSOR HISTIDINE KINASE YPDA"/>
    <property type="match status" value="1"/>
</dbReference>
<proteinExistence type="predicted"/>
<keyword evidence="1" id="KW-0812">Transmembrane</keyword>
<gene>
    <name evidence="3" type="ORF">KK062_21085</name>
</gene>
<accession>A0AAP2E390</accession>
<comment type="caution">
    <text evidence="3">The sequence shown here is derived from an EMBL/GenBank/DDBJ whole genome shotgun (WGS) entry which is preliminary data.</text>
</comment>
<dbReference type="RefSeq" id="WP_254086324.1">
    <property type="nucleotide sequence ID" value="NZ_JAHESE010000025.1"/>
</dbReference>
<dbReference type="GO" id="GO:0016020">
    <property type="term" value="C:membrane"/>
    <property type="evidence" value="ECO:0007669"/>
    <property type="project" value="InterPro"/>
</dbReference>
<dbReference type="GO" id="GO:0000155">
    <property type="term" value="F:phosphorelay sensor kinase activity"/>
    <property type="evidence" value="ECO:0007669"/>
    <property type="project" value="InterPro"/>
</dbReference>
<feature type="transmembrane region" description="Helical" evidence="1">
    <location>
        <begin position="32"/>
        <end position="53"/>
    </location>
</feature>
<dbReference type="Pfam" id="PF06580">
    <property type="entry name" value="His_kinase"/>
    <property type="match status" value="1"/>
</dbReference>
<protein>
    <submittedName>
        <fullName evidence="3">Histidine kinase</fullName>
    </submittedName>
</protein>